<dbReference type="Pfam" id="PF00107">
    <property type="entry name" value="ADH_zinc_N"/>
    <property type="match status" value="1"/>
</dbReference>
<evidence type="ECO:0000259" key="13">
    <source>
        <dbReference type="Pfam" id="PF08240"/>
    </source>
</evidence>
<comment type="similarity">
    <text evidence="2 11">Belongs to the zinc-containing alcohol dehydrogenase family.</text>
</comment>
<dbReference type="GO" id="GO:0008270">
    <property type="term" value="F:zinc ion binding"/>
    <property type="evidence" value="ECO:0007669"/>
    <property type="project" value="InterPro"/>
</dbReference>
<comment type="cofactor">
    <cofactor evidence="1 11">
        <name>Zn(2+)</name>
        <dbReference type="ChEBI" id="CHEBI:29105"/>
    </cofactor>
</comment>
<dbReference type="SUPFAM" id="SSF50129">
    <property type="entry name" value="GroES-like"/>
    <property type="match status" value="1"/>
</dbReference>
<dbReference type="InterPro" id="IPR013154">
    <property type="entry name" value="ADH-like_N"/>
</dbReference>
<evidence type="ECO:0000256" key="8">
    <source>
        <dbReference type="ARBA" id="ARBA00023002"/>
    </source>
</evidence>
<dbReference type="EMBL" id="ML986484">
    <property type="protein sequence ID" value="KAF2281444.1"/>
    <property type="molecule type" value="Genomic_DNA"/>
</dbReference>
<dbReference type="EC" id="1.1.1.2" evidence="9"/>
<dbReference type="InterPro" id="IPR036291">
    <property type="entry name" value="NAD(P)-bd_dom_sf"/>
</dbReference>
<dbReference type="Gene3D" id="3.40.50.720">
    <property type="entry name" value="NAD(P)-binding Rossmann-like Domain"/>
    <property type="match status" value="1"/>
</dbReference>
<reference evidence="14" key="1">
    <citation type="journal article" date="2020" name="Stud. Mycol.">
        <title>101 Dothideomycetes genomes: a test case for predicting lifestyles and emergence of pathogens.</title>
        <authorList>
            <person name="Haridas S."/>
            <person name="Albert R."/>
            <person name="Binder M."/>
            <person name="Bloem J."/>
            <person name="Labutti K."/>
            <person name="Salamov A."/>
            <person name="Andreopoulos B."/>
            <person name="Baker S."/>
            <person name="Barry K."/>
            <person name="Bills G."/>
            <person name="Bluhm B."/>
            <person name="Cannon C."/>
            <person name="Castanera R."/>
            <person name="Culley D."/>
            <person name="Daum C."/>
            <person name="Ezra D."/>
            <person name="Gonzalez J."/>
            <person name="Henrissat B."/>
            <person name="Kuo A."/>
            <person name="Liang C."/>
            <person name="Lipzen A."/>
            <person name="Lutzoni F."/>
            <person name="Magnuson J."/>
            <person name="Mondo S."/>
            <person name="Nolan M."/>
            <person name="Ohm R."/>
            <person name="Pangilinan J."/>
            <person name="Park H.-J."/>
            <person name="Ramirez L."/>
            <person name="Alfaro M."/>
            <person name="Sun H."/>
            <person name="Tritt A."/>
            <person name="Yoshinaga Y."/>
            <person name="Zwiers L.-H."/>
            <person name="Turgeon B."/>
            <person name="Goodwin S."/>
            <person name="Spatafora J."/>
            <person name="Crous P."/>
            <person name="Grigoriev I."/>
        </authorList>
    </citation>
    <scope>NUCLEOTIDE SEQUENCE</scope>
    <source>
        <strain evidence="14">CBS 379.55</strain>
    </source>
</reference>
<dbReference type="InterPro" id="IPR011032">
    <property type="entry name" value="GroES-like_sf"/>
</dbReference>
<dbReference type="InterPro" id="IPR047109">
    <property type="entry name" value="CAD-like"/>
</dbReference>
<dbReference type="RefSeq" id="XP_033658981.1">
    <property type="nucleotide sequence ID" value="XM_033795092.1"/>
</dbReference>
<dbReference type="CDD" id="cd05283">
    <property type="entry name" value="CAD1"/>
    <property type="match status" value="1"/>
</dbReference>
<dbReference type="Gene3D" id="3.90.180.10">
    <property type="entry name" value="Medium-chain alcohol dehydrogenases, catalytic domain"/>
    <property type="match status" value="1"/>
</dbReference>
<feature type="domain" description="Alcohol dehydrogenase-like N-terminal" evidence="13">
    <location>
        <begin position="33"/>
        <end position="151"/>
    </location>
</feature>
<comment type="catalytic activity">
    <reaction evidence="10">
        <text>a primary alcohol + NADP(+) = an aldehyde + NADPH + H(+)</text>
        <dbReference type="Rhea" id="RHEA:15937"/>
        <dbReference type="ChEBI" id="CHEBI:15378"/>
        <dbReference type="ChEBI" id="CHEBI:15734"/>
        <dbReference type="ChEBI" id="CHEBI:17478"/>
        <dbReference type="ChEBI" id="CHEBI:57783"/>
        <dbReference type="ChEBI" id="CHEBI:58349"/>
        <dbReference type="EC" id="1.1.1.2"/>
    </reaction>
    <physiologicalReaction direction="left-to-right" evidence="10">
        <dbReference type="Rhea" id="RHEA:15938"/>
    </physiologicalReaction>
    <physiologicalReaction direction="right-to-left" evidence="10">
        <dbReference type="Rhea" id="RHEA:15939"/>
    </physiologicalReaction>
</comment>
<keyword evidence="8" id="KW-0560">Oxidoreductase</keyword>
<evidence type="ECO:0000313" key="14">
    <source>
        <dbReference type="EMBL" id="KAF2281444.1"/>
    </source>
</evidence>
<feature type="domain" description="Alcohol dehydrogenase-like C-terminal" evidence="12">
    <location>
        <begin position="190"/>
        <end position="315"/>
    </location>
</feature>
<dbReference type="InterPro" id="IPR002328">
    <property type="entry name" value="ADH_Zn_CS"/>
</dbReference>
<dbReference type="SUPFAM" id="SSF51735">
    <property type="entry name" value="NAD(P)-binding Rossmann-fold domains"/>
    <property type="match status" value="1"/>
</dbReference>
<evidence type="ECO:0000259" key="12">
    <source>
        <dbReference type="Pfam" id="PF00107"/>
    </source>
</evidence>
<dbReference type="GeneID" id="54548267"/>
<dbReference type="Pfam" id="PF08240">
    <property type="entry name" value="ADH_N"/>
    <property type="match status" value="1"/>
</dbReference>
<evidence type="ECO:0000256" key="6">
    <source>
        <dbReference type="ARBA" id="ARBA00022833"/>
    </source>
</evidence>
<evidence type="ECO:0000256" key="4">
    <source>
        <dbReference type="ARBA" id="ARBA00022553"/>
    </source>
</evidence>
<dbReference type="AlphaFoldDB" id="A0A6A6JYY5"/>
<evidence type="ECO:0000256" key="11">
    <source>
        <dbReference type="RuleBase" id="RU361277"/>
    </source>
</evidence>
<evidence type="ECO:0000256" key="2">
    <source>
        <dbReference type="ARBA" id="ARBA00008072"/>
    </source>
</evidence>
<keyword evidence="6 11" id="KW-0862">Zinc</keyword>
<dbReference type="GO" id="GO:0006066">
    <property type="term" value="P:alcohol metabolic process"/>
    <property type="evidence" value="ECO:0007669"/>
    <property type="project" value="UniProtKB-ARBA"/>
</dbReference>
<name>A0A6A6JYY5_WESOR</name>
<dbReference type="PROSITE" id="PS00059">
    <property type="entry name" value="ADH_ZINC"/>
    <property type="match status" value="1"/>
</dbReference>
<keyword evidence="5 11" id="KW-0479">Metal-binding</keyword>
<evidence type="ECO:0000313" key="15">
    <source>
        <dbReference type="Proteomes" id="UP000800097"/>
    </source>
</evidence>
<dbReference type="GO" id="GO:0008106">
    <property type="term" value="F:alcohol dehydrogenase (NADP+) activity"/>
    <property type="evidence" value="ECO:0007669"/>
    <property type="project" value="UniProtKB-EC"/>
</dbReference>
<sequence length="363" mass="40225">MPYPETTDAFTVTDIKTWSNFKRQEVPLKKFEDHDIDIAVEACGVCASDIHTITGGWSTDIPLPLCVGHEIIGKAIRVGPKVKNIKVGDRVGVGAQIWADLTCPQCKSDNENYCPNQIDTYGGKYPDGTVTHGGYSSHVRAHEYFTFKIPDNLETTIAAPMLCAGLTTYSPLKRLGAGPGKKVAIVGLGGLGHFGVLWSVALGAETYVISHSERKREDALKLGAKDFIVTNKEGWANDWKFTFDFIINTADATHHFNLKDYFSTLKVNGTFHMVGFPDEPLKELPVTAFAPNGCFMGASHIGSRPEMEEMFELASKQNIKSWVQTIDISEEGCKEAVERLYKNENVRYRLCLTGYDKVFGKRD</sequence>
<evidence type="ECO:0000256" key="5">
    <source>
        <dbReference type="ARBA" id="ARBA00022723"/>
    </source>
</evidence>
<dbReference type="Proteomes" id="UP000800097">
    <property type="component" value="Unassembled WGS sequence"/>
</dbReference>
<organism evidence="14 15">
    <name type="scientific">Westerdykella ornata</name>
    <dbReference type="NCBI Taxonomy" id="318751"/>
    <lineage>
        <taxon>Eukaryota</taxon>
        <taxon>Fungi</taxon>
        <taxon>Dikarya</taxon>
        <taxon>Ascomycota</taxon>
        <taxon>Pezizomycotina</taxon>
        <taxon>Dothideomycetes</taxon>
        <taxon>Pleosporomycetidae</taxon>
        <taxon>Pleosporales</taxon>
        <taxon>Sporormiaceae</taxon>
        <taxon>Westerdykella</taxon>
    </lineage>
</organism>
<dbReference type="OrthoDB" id="1879366at2759"/>
<keyword evidence="7" id="KW-0521">NADP</keyword>
<proteinExistence type="inferred from homology"/>
<keyword evidence="15" id="KW-1185">Reference proteome</keyword>
<evidence type="ECO:0000256" key="9">
    <source>
        <dbReference type="ARBA" id="ARBA00024074"/>
    </source>
</evidence>
<evidence type="ECO:0000256" key="10">
    <source>
        <dbReference type="ARBA" id="ARBA00050997"/>
    </source>
</evidence>
<protein>
    <recommendedName>
        <fullName evidence="9">alcohol dehydrogenase (NADP(+))</fullName>
        <ecNumber evidence="9">1.1.1.2</ecNumber>
    </recommendedName>
</protein>
<evidence type="ECO:0000256" key="1">
    <source>
        <dbReference type="ARBA" id="ARBA00001947"/>
    </source>
</evidence>
<comment type="subunit">
    <text evidence="3">Homodimer.</text>
</comment>
<dbReference type="FunFam" id="3.40.50.720:FF:000158">
    <property type="entry name" value="Zinc-binding alcohol dehydrogenase"/>
    <property type="match status" value="1"/>
</dbReference>
<keyword evidence="4" id="KW-0597">Phosphoprotein</keyword>
<accession>A0A6A6JYY5</accession>
<evidence type="ECO:0000256" key="7">
    <source>
        <dbReference type="ARBA" id="ARBA00022857"/>
    </source>
</evidence>
<gene>
    <name evidence="14" type="ORF">EI97DRAFT_367449</name>
</gene>
<dbReference type="InterPro" id="IPR013149">
    <property type="entry name" value="ADH-like_C"/>
</dbReference>
<evidence type="ECO:0000256" key="3">
    <source>
        <dbReference type="ARBA" id="ARBA00011738"/>
    </source>
</evidence>
<dbReference type="PANTHER" id="PTHR42683">
    <property type="entry name" value="ALDEHYDE REDUCTASE"/>
    <property type="match status" value="1"/>
</dbReference>